<organism evidence="2 3">
    <name type="scientific">Thalassiosira pseudonana</name>
    <name type="common">Marine diatom</name>
    <name type="synonym">Cyclotella nana</name>
    <dbReference type="NCBI Taxonomy" id="35128"/>
    <lineage>
        <taxon>Eukaryota</taxon>
        <taxon>Sar</taxon>
        <taxon>Stramenopiles</taxon>
        <taxon>Ochrophyta</taxon>
        <taxon>Bacillariophyta</taxon>
        <taxon>Coscinodiscophyceae</taxon>
        <taxon>Thalassiosirophycidae</taxon>
        <taxon>Thalassiosirales</taxon>
        <taxon>Thalassiosiraceae</taxon>
        <taxon>Thalassiosira</taxon>
    </lineage>
</organism>
<gene>
    <name evidence="2" type="ORF">THAPSDRAFT_8138</name>
</gene>
<dbReference type="AlphaFoldDB" id="B8C8I3"/>
<dbReference type="GeneID" id="7448109"/>
<reference evidence="2 3" key="1">
    <citation type="journal article" date="2004" name="Science">
        <title>The genome of the diatom Thalassiosira pseudonana: ecology, evolution, and metabolism.</title>
        <authorList>
            <person name="Armbrust E.V."/>
            <person name="Berges J.A."/>
            <person name="Bowler C."/>
            <person name="Green B.R."/>
            <person name="Martinez D."/>
            <person name="Putnam N.H."/>
            <person name="Zhou S."/>
            <person name="Allen A.E."/>
            <person name="Apt K.E."/>
            <person name="Bechner M."/>
            <person name="Brzezinski M.A."/>
            <person name="Chaal B.K."/>
            <person name="Chiovitti A."/>
            <person name="Davis A.K."/>
            <person name="Demarest M.S."/>
            <person name="Detter J.C."/>
            <person name="Glavina T."/>
            <person name="Goodstein D."/>
            <person name="Hadi M.Z."/>
            <person name="Hellsten U."/>
            <person name="Hildebrand M."/>
            <person name="Jenkins B.D."/>
            <person name="Jurka J."/>
            <person name="Kapitonov V.V."/>
            <person name="Kroger N."/>
            <person name="Lau W.W."/>
            <person name="Lane T.W."/>
            <person name="Larimer F.W."/>
            <person name="Lippmeier J.C."/>
            <person name="Lucas S."/>
            <person name="Medina M."/>
            <person name="Montsant A."/>
            <person name="Obornik M."/>
            <person name="Parker M.S."/>
            <person name="Palenik B."/>
            <person name="Pazour G.J."/>
            <person name="Richardson P.M."/>
            <person name="Rynearson T.A."/>
            <person name="Saito M.A."/>
            <person name="Schwartz D.C."/>
            <person name="Thamatrakoln K."/>
            <person name="Valentin K."/>
            <person name="Vardi A."/>
            <person name="Wilkerson F.P."/>
            <person name="Rokhsar D.S."/>
        </authorList>
    </citation>
    <scope>NUCLEOTIDE SEQUENCE [LARGE SCALE GENOMIC DNA]</scope>
    <source>
        <strain evidence="2 3">CCMP1335</strain>
    </source>
</reference>
<evidence type="ECO:0000313" key="3">
    <source>
        <dbReference type="Proteomes" id="UP000001449"/>
    </source>
</evidence>
<feature type="region of interest" description="Disordered" evidence="1">
    <location>
        <begin position="12"/>
        <end position="32"/>
    </location>
</feature>
<keyword evidence="3" id="KW-1185">Reference proteome</keyword>
<feature type="compositionally biased region" description="Basic and acidic residues" evidence="1">
    <location>
        <begin position="15"/>
        <end position="24"/>
    </location>
</feature>
<dbReference type="KEGG" id="tps:THAPSDRAFT_8138"/>
<dbReference type="Proteomes" id="UP000001449">
    <property type="component" value="Chromosome 9"/>
</dbReference>
<evidence type="ECO:0000256" key="1">
    <source>
        <dbReference type="SAM" id="MobiDB-lite"/>
    </source>
</evidence>
<reference evidence="2 3" key="2">
    <citation type="journal article" date="2008" name="Nature">
        <title>The Phaeodactylum genome reveals the evolutionary history of diatom genomes.</title>
        <authorList>
            <person name="Bowler C."/>
            <person name="Allen A.E."/>
            <person name="Badger J.H."/>
            <person name="Grimwood J."/>
            <person name="Jabbari K."/>
            <person name="Kuo A."/>
            <person name="Maheswari U."/>
            <person name="Martens C."/>
            <person name="Maumus F."/>
            <person name="Otillar R.P."/>
            <person name="Rayko E."/>
            <person name="Salamov A."/>
            <person name="Vandepoele K."/>
            <person name="Beszteri B."/>
            <person name="Gruber A."/>
            <person name="Heijde M."/>
            <person name="Katinka M."/>
            <person name="Mock T."/>
            <person name="Valentin K."/>
            <person name="Verret F."/>
            <person name="Berges J.A."/>
            <person name="Brownlee C."/>
            <person name="Cadoret J.P."/>
            <person name="Chiovitti A."/>
            <person name="Choi C.J."/>
            <person name="Coesel S."/>
            <person name="De Martino A."/>
            <person name="Detter J.C."/>
            <person name="Durkin C."/>
            <person name="Falciatore A."/>
            <person name="Fournet J."/>
            <person name="Haruta M."/>
            <person name="Huysman M.J."/>
            <person name="Jenkins B.D."/>
            <person name="Jiroutova K."/>
            <person name="Jorgensen R.E."/>
            <person name="Joubert Y."/>
            <person name="Kaplan A."/>
            <person name="Kroger N."/>
            <person name="Kroth P.G."/>
            <person name="La Roche J."/>
            <person name="Lindquist E."/>
            <person name="Lommer M."/>
            <person name="Martin-Jezequel V."/>
            <person name="Lopez P.J."/>
            <person name="Lucas S."/>
            <person name="Mangogna M."/>
            <person name="McGinnis K."/>
            <person name="Medlin L.K."/>
            <person name="Montsant A."/>
            <person name="Oudot-Le Secq M.P."/>
            <person name="Napoli C."/>
            <person name="Obornik M."/>
            <person name="Parker M.S."/>
            <person name="Petit J.L."/>
            <person name="Porcel B.M."/>
            <person name="Poulsen N."/>
            <person name="Robison M."/>
            <person name="Rychlewski L."/>
            <person name="Rynearson T.A."/>
            <person name="Schmutz J."/>
            <person name="Shapiro H."/>
            <person name="Siaut M."/>
            <person name="Stanley M."/>
            <person name="Sussman M.R."/>
            <person name="Taylor A.R."/>
            <person name="Vardi A."/>
            <person name="von Dassow P."/>
            <person name="Vyverman W."/>
            <person name="Willis A."/>
            <person name="Wyrwicz L.S."/>
            <person name="Rokhsar D.S."/>
            <person name="Weissenbach J."/>
            <person name="Armbrust E.V."/>
            <person name="Green B.R."/>
            <person name="Van de Peer Y."/>
            <person name="Grigoriev I.V."/>
        </authorList>
    </citation>
    <scope>NUCLEOTIDE SEQUENCE [LARGE SCALE GENOMIC DNA]</scope>
    <source>
        <strain evidence="2 3">CCMP1335</strain>
    </source>
</reference>
<dbReference type="OMA" id="KDMESAY"/>
<evidence type="ECO:0000313" key="2">
    <source>
        <dbReference type="EMBL" id="EED90292.1"/>
    </source>
</evidence>
<protein>
    <submittedName>
        <fullName evidence="2">Uncharacterized protein</fullName>
    </submittedName>
</protein>
<dbReference type="EMBL" id="CM000645">
    <property type="protein sequence ID" value="EED90292.1"/>
    <property type="molecule type" value="Genomic_DNA"/>
</dbReference>
<name>B8C8I3_THAPS</name>
<proteinExistence type="predicted"/>
<accession>B8C8I3</accession>
<dbReference type="eggNOG" id="ENOG502R7E8">
    <property type="taxonomic scope" value="Eukaryota"/>
</dbReference>
<dbReference type="HOGENOM" id="CLU_1091887_0_0_1"/>
<dbReference type="InParanoid" id="B8C8I3"/>
<dbReference type="PaxDb" id="35128-Thaps8138"/>
<sequence length="255" mass="28850">MWRLKAFVVAPKSPTDGKKADKSTSHLKQIATTEPSSSFGLKRYRDFRGISVLLVAVFSSVQSSHAFSLPPNTNPQSNTLMPPFNKPATAEEVVQNQLYHYRQKDMESAYQYCSPDNQEATGDISEHESMVNTPPYDLILGHERADVLLEILPDDAPRDGTHESACYLVCIRPNRSARKSYPVWFWWELSRHQQTSGKDGDKEGLFACGEWRVDSVAPDFEDLDFEAESLAMFVDEGEEDDDDDDGMTFYMDFGL</sequence>
<dbReference type="RefSeq" id="XP_002292317.1">
    <property type="nucleotide sequence ID" value="XM_002292281.1"/>
</dbReference>